<accession>A0ABD1IH04</accession>
<proteinExistence type="predicted"/>
<organism evidence="3 4">
    <name type="scientific">Salvia divinorum</name>
    <name type="common">Maria pastora</name>
    <name type="synonym">Diviner's sage</name>
    <dbReference type="NCBI Taxonomy" id="28513"/>
    <lineage>
        <taxon>Eukaryota</taxon>
        <taxon>Viridiplantae</taxon>
        <taxon>Streptophyta</taxon>
        <taxon>Embryophyta</taxon>
        <taxon>Tracheophyta</taxon>
        <taxon>Spermatophyta</taxon>
        <taxon>Magnoliopsida</taxon>
        <taxon>eudicotyledons</taxon>
        <taxon>Gunneridae</taxon>
        <taxon>Pentapetalae</taxon>
        <taxon>asterids</taxon>
        <taxon>lamiids</taxon>
        <taxon>Lamiales</taxon>
        <taxon>Lamiaceae</taxon>
        <taxon>Nepetoideae</taxon>
        <taxon>Mentheae</taxon>
        <taxon>Salviinae</taxon>
        <taxon>Salvia</taxon>
        <taxon>Salvia subgen. Calosphace</taxon>
    </lineage>
</organism>
<gene>
    <name evidence="3" type="ORF">AAHA92_03403</name>
</gene>
<sequence>MDAPLHRHATSPESCVAGDPAVTIPPEASSSRTIDGPQLTARRKIKKKKQTLVSDNVSLDSSSNCSSAASHPKKGIKIPRYPKRIRVGPLTEGQRNVGPSDVDALGLPLGMSIAAVVAQVLEKKNASGKNMSVDYLSAICGLAVRESLGNIFGDKFNNFVTNFETSFRSTLMTLQSISDSSQNVGKKLRRAKSAGCSCSVTSNMTCGNTYKGSARPTEATEEESCVRANITEQQQGSGYQGSTYEAGNVSSDCRIGDMSCLSNNGDAPVAFPHRTSADGECHTHTEMEENVKMNMTSQQLILHDKITEQQLACASPSHAMNQFSMLSTIEKSVKEQTRSNDLKTFEIGLIMKKLQLKEKQLELNSNANILVRWKLSMGISKASFKTEKFKTEMQDSRQVELLKKCLDFLVGGLIIMLLALAYGTYVYSHQRIVEATEACSPYMESKSWWMPNAVSSINSGLQLLRCQVQVISRMLFGVIMIAAIAFLLIQRSSSSHQTMPVTVILLLLGVICGYAGKFCIDTLGGSGNHWLVYWEALCLLHFFSNTFHSTLYIILNGPIIVAERVGHNHVFPYWMRKSLFYATLLFLPLLCGFMPFASPSDWFKHFTSQAADFLTFEDEL</sequence>
<dbReference type="EMBL" id="JBEAFC010000002">
    <property type="protein sequence ID" value="KAL1567991.1"/>
    <property type="molecule type" value="Genomic_DNA"/>
</dbReference>
<feature type="region of interest" description="Disordered" evidence="1">
    <location>
        <begin position="1"/>
        <end position="47"/>
    </location>
</feature>
<feature type="transmembrane region" description="Helical" evidence="2">
    <location>
        <begin position="408"/>
        <end position="427"/>
    </location>
</feature>
<keyword evidence="2" id="KW-0812">Transmembrane</keyword>
<dbReference type="Proteomes" id="UP001567538">
    <property type="component" value="Unassembled WGS sequence"/>
</dbReference>
<feature type="transmembrane region" description="Helical" evidence="2">
    <location>
        <begin position="501"/>
        <end position="520"/>
    </location>
</feature>
<dbReference type="AlphaFoldDB" id="A0ABD1IH04"/>
<evidence type="ECO:0000313" key="4">
    <source>
        <dbReference type="Proteomes" id="UP001567538"/>
    </source>
</evidence>
<dbReference type="InterPro" id="IPR044708">
    <property type="entry name" value="CPR5"/>
</dbReference>
<evidence type="ECO:0000256" key="1">
    <source>
        <dbReference type="SAM" id="MobiDB-lite"/>
    </source>
</evidence>
<evidence type="ECO:0000256" key="2">
    <source>
        <dbReference type="SAM" id="Phobius"/>
    </source>
</evidence>
<protein>
    <submittedName>
        <fullName evidence="3">Protein CPR-5</fullName>
    </submittedName>
</protein>
<name>A0ABD1IH04_SALDI</name>
<dbReference type="PANTHER" id="PTHR35322:SF2">
    <property type="entry name" value="PROTEIN CPR-5"/>
    <property type="match status" value="1"/>
</dbReference>
<feature type="transmembrane region" description="Helical" evidence="2">
    <location>
        <begin position="579"/>
        <end position="597"/>
    </location>
</feature>
<dbReference type="PANTHER" id="PTHR35322">
    <property type="entry name" value="PROTEIN CPR-5"/>
    <property type="match status" value="1"/>
</dbReference>
<reference evidence="3 4" key="1">
    <citation type="submission" date="2024-06" db="EMBL/GenBank/DDBJ databases">
        <title>A chromosome level genome sequence of Diviner's sage (Salvia divinorum).</title>
        <authorList>
            <person name="Ford S.A."/>
            <person name="Ro D.-K."/>
            <person name="Ness R.W."/>
            <person name="Phillips M.A."/>
        </authorList>
    </citation>
    <scope>NUCLEOTIDE SEQUENCE [LARGE SCALE GENOMIC DNA]</scope>
    <source>
        <strain evidence="3">SAF-2024a</strain>
        <tissue evidence="3">Leaf</tissue>
    </source>
</reference>
<feature type="transmembrane region" description="Helical" evidence="2">
    <location>
        <begin position="470"/>
        <end position="489"/>
    </location>
</feature>
<feature type="transmembrane region" description="Helical" evidence="2">
    <location>
        <begin position="532"/>
        <end position="555"/>
    </location>
</feature>
<evidence type="ECO:0000313" key="3">
    <source>
        <dbReference type="EMBL" id="KAL1567991.1"/>
    </source>
</evidence>
<keyword evidence="2" id="KW-0472">Membrane</keyword>
<keyword evidence="2" id="KW-1133">Transmembrane helix</keyword>
<comment type="caution">
    <text evidence="3">The sequence shown here is derived from an EMBL/GenBank/DDBJ whole genome shotgun (WGS) entry which is preliminary data.</text>
</comment>
<keyword evidence="4" id="KW-1185">Reference proteome</keyword>